<protein>
    <submittedName>
        <fullName evidence="2">Uncharacterized protein</fullName>
    </submittedName>
</protein>
<dbReference type="RefSeq" id="WP_092348962.1">
    <property type="nucleotide sequence ID" value="NZ_CZVW01000007.1"/>
</dbReference>
<keyword evidence="1" id="KW-1133">Transmembrane helix</keyword>
<keyword evidence="1" id="KW-0472">Membrane</keyword>
<evidence type="ECO:0000256" key="1">
    <source>
        <dbReference type="SAM" id="Phobius"/>
    </source>
</evidence>
<dbReference type="Proteomes" id="UP000199197">
    <property type="component" value="Unassembled WGS sequence"/>
</dbReference>
<dbReference type="OrthoDB" id="9813280at2"/>
<evidence type="ECO:0000313" key="3">
    <source>
        <dbReference type="Proteomes" id="UP000199197"/>
    </source>
</evidence>
<keyword evidence="3" id="KW-1185">Reference proteome</keyword>
<keyword evidence="1" id="KW-0812">Transmembrane</keyword>
<organism evidence="2 3">
    <name type="scientific">Candidatus Chryseopegocella kryptomonas</name>
    <dbReference type="NCBI Taxonomy" id="1633643"/>
    <lineage>
        <taxon>Bacteria</taxon>
        <taxon>Pseudomonadati</taxon>
        <taxon>Candidatus Kryptoniota</taxon>
        <taxon>Candidatus Chryseopegocella</taxon>
    </lineage>
</organism>
<accession>A0A0N7MX38</accession>
<gene>
    <name evidence="2" type="ORF">JGI23_00842</name>
</gene>
<sequence>MAGLSDGFYILIFLTVLISAIALLGLWFIFKVIKKSDGKKEIKEIEIFADKSFEEYLNEENLQSQKMEETKFQKDDAGFGFQDEVNDFSESEILKLAKKYSVGQGEVELLLNLRSKKTMKNGDYERIISEIEKGLDMRKVAKKYRVGCGEVQLLLNLKNANQSIFWKKWK</sequence>
<proteinExistence type="predicted"/>
<evidence type="ECO:0000313" key="2">
    <source>
        <dbReference type="EMBL" id="CUT00363.1"/>
    </source>
</evidence>
<name>A0A0N7MX38_9BACT</name>
<dbReference type="EMBL" id="CZVW01000007">
    <property type="protein sequence ID" value="CUT00363.1"/>
    <property type="molecule type" value="Genomic_DNA"/>
</dbReference>
<dbReference type="AlphaFoldDB" id="A0A0N7MX38"/>
<reference evidence="3" key="1">
    <citation type="submission" date="2015-11" db="EMBL/GenBank/DDBJ databases">
        <authorList>
            <person name="Varghese N."/>
        </authorList>
    </citation>
    <scope>NUCLEOTIDE SEQUENCE [LARGE SCALE GENOMIC DNA]</scope>
    <source>
        <strain evidence="3">JGI-23</strain>
    </source>
</reference>
<feature type="transmembrane region" description="Helical" evidence="1">
    <location>
        <begin position="6"/>
        <end position="30"/>
    </location>
</feature>